<dbReference type="KEGG" id="mlr:MELLADRAFT_96243"/>
<dbReference type="VEuPathDB" id="FungiDB:MELLADRAFT_96243"/>
<accession>F4SBG0</accession>
<gene>
    <name evidence="2" type="ORF">MELLADRAFT_96243</name>
</gene>
<dbReference type="RefSeq" id="XP_007418710.1">
    <property type="nucleotide sequence ID" value="XM_007418648.1"/>
</dbReference>
<dbReference type="EMBL" id="GL883188">
    <property type="protein sequence ID" value="EGF98023.1"/>
    <property type="molecule type" value="Genomic_DNA"/>
</dbReference>
<dbReference type="GeneID" id="18937528"/>
<proteinExistence type="predicted"/>
<dbReference type="HOGENOM" id="CLU_092867_0_0_1"/>
<evidence type="ECO:0000256" key="1">
    <source>
        <dbReference type="SAM" id="MobiDB-lite"/>
    </source>
</evidence>
<evidence type="ECO:0000313" key="3">
    <source>
        <dbReference type="Proteomes" id="UP000001072"/>
    </source>
</evidence>
<evidence type="ECO:0000313" key="2">
    <source>
        <dbReference type="EMBL" id="EGF98023.1"/>
    </source>
</evidence>
<dbReference type="Proteomes" id="UP000001072">
    <property type="component" value="Unassembled WGS sequence"/>
</dbReference>
<dbReference type="AlphaFoldDB" id="F4SBG0"/>
<feature type="region of interest" description="Disordered" evidence="1">
    <location>
        <begin position="1"/>
        <end position="22"/>
    </location>
</feature>
<keyword evidence="3" id="KW-1185">Reference proteome</keyword>
<reference evidence="3" key="1">
    <citation type="journal article" date="2011" name="Proc. Natl. Acad. Sci. U.S.A.">
        <title>Obligate biotrophy features unraveled by the genomic analysis of rust fungi.</title>
        <authorList>
            <person name="Duplessis S."/>
            <person name="Cuomo C.A."/>
            <person name="Lin Y.-C."/>
            <person name="Aerts A."/>
            <person name="Tisserant E."/>
            <person name="Veneault-Fourrey C."/>
            <person name="Joly D.L."/>
            <person name="Hacquard S."/>
            <person name="Amselem J."/>
            <person name="Cantarel B.L."/>
            <person name="Chiu R."/>
            <person name="Coutinho P.M."/>
            <person name="Feau N."/>
            <person name="Field M."/>
            <person name="Frey P."/>
            <person name="Gelhaye E."/>
            <person name="Goldberg J."/>
            <person name="Grabherr M.G."/>
            <person name="Kodira C.D."/>
            <person name="Kohler A."/>
            <person name="Kuees U."/>
            <person name="Lindquist E.A."/>
            <person name="Lucas S.M."/>
            <person name="Mago R."/>
            <person name="Mauceli E."/>
            <person name="Morin E."/>
            <person name="Murat C."/>
            <person name="Pangilinan J.L."/>
            <person name="Park R."/>
            <person name="Pearson M."/>
            <person name="Quesneville H."/>
            <person name="Rouhier N."/>
            <person name="Sakthikumar S."/>
            <person name="Salamov A.A."/>
            <person name="Schmutz J."/>
            <person name="Selles B."/>
            <person name="Shapiro H."/>
            <person name="Tanguay P."/>
            <person name="Tuskan G.A."/>
            <person name="Henrissat B."/>
            <person name="Van de Peer Y."/>
            <person name="Rouze P."/>
            <person name="Ellis J.G."/>
            <person name="Dodds P.N."/>
            <person name="Schein J.E."/>
            <person name="Zhong S."/>
            <person name="Hamelin R.C."/>
            <person name="Grigoriev I.V."/>
            <person name="Szabo L.J."/>
            <person name="Martin F."/>
        </authorList>
    </citation>
    <scope>NUCLEOTIDE SEQUENCE [LARGE SCALE GENOMIC DNA]</scope>
    <source>
        <strain evidence="3">98AG31 / pathotype 3-4-7</strain>
    </source>
</reference>
<protein>
    <submittedName>
        <fullName evidence="2">Uncharacterized protein</fullName>
    </submittedName>
</protein>
<sequence length="220" mass="23771">MSRGSQSSVFSTQNATHPTDSAGNAGFRCFESDVIINSGALQSVTILIAGGQHNTTLTANRTYRIDGEVAAGGSNSVSVLFEDSALTINLAIPQVPPFSLSNKVSVYGVGMIAHWSTRPCHGDGRRAEVVRLLHRSSTANPVEFHADYVLSSRITSTLSLNALSVGNIISLRGYVIGHNLESNTWEIGVSAIQFMHCTPQLRRSRRQRGYAPISMDQLLR</sequence>
<dbReference type="InParanoid" id="F4SBG0"/>
<organism evidence="3">
    <name type="scientific">Melampsora larici-populina (strain 98AG31 / pathotype 3-4-7)</name>
    <name type="common">Poplar leaf rust fungus</name>
    <dbReference type="NCBI Taxonomy" id="747676"/>
    <lineage>
        <taxon>Eukaryota</taxon>
        <taxon>Fungi</taxon>
        <taxon>Dikarya</taxon>
        <taxon>Basidiomycota</taxon>
        <taxon>Pucciniomycotina</taxon>
        <taxon>Pucciniomycetes</taxon>
        <taxon>Pucciniales</taxon>
        <taxon>Melampsoraceae</taxon>
        <taxon>Melampsora</taxon>
    </lineage>
</organism>
<name>F4SBG0_MELLP</name>